<dbReference type="Proteomes" id="UP000616724">
    <property type="component" value="Unassembled WGS sequence"/>
</dbReference>
<feature type="domain" description="Histidine kinase/HSP90-like ATPase" evidence="1">
    <location>
        <begin position="34"/>
        <end position="133"/>
    </location>
</feature>
<dbReference type="AlphaFoldDB" id="A0A8J3RPJ9"/>
<dbReference type="Pfam" id="PF02518">
    <property type="entry name" value="HATPase_c"/>
    <property type="match status" value="1"/>
</dbReference>
<dbReference type="EMBL" id="BOOH01000033">
    <property type="protein sequence ID" value="GIH77577.1"/>
    <property type="molecule type" value="Genomic_DNA"/>
</dbReference>
<dbReference type="SMART" id="SM00387">
    <property type="entry name" value="HATPase_c"/>
    <property type="match status" value="1"/>
</dbReference>
<evidence type="ECO:0000313" key="2">
    <source>
        <dbReference type="EMBL" id="GIH77577.1"/>
    </source>
</evidence>
<dbReference type="CDD" id="cd16934">
    <property type="entry name" value="HATPase_RsbT-like"/>
    <property type="match status" value="1"/>
</dbReference>
<dbReference type="Gene3D" id="3.30.565.10">
    <property type="entry name" value="Histidine kinase-like ATPase, C-terminal domain"/>
    <property type="match status" value="1"/>
</dbReference>
<sequence length="133" mass="14045">MTSPSELPISGNSDVVLIRQQVRTVAVEVGLSLVDQTKIVTAASELARNALVYAGGGRVRIEIVHNNVRAGLRLTVSDDGPGIPDIDQALVDGWTTGNGLGLGLSGSRRLVDEFDLRSVPGEGTLITVTKWAR</sequence>
<gene>
    <name evidence="2" type="primary">rsbT</name>
    <name evidence="2" type="ORF">Plo01_40060</name>
</gene>
<accession>A0A8J3RPJ9</accession>
<proteinExistence type="predicted"/>
<comment type="caution">
    <text evidence="2">The sequence shown here is derived from an EMBL/GenBank/DDBJ whole genome shotgun (WGS) entry which is preliminary data.</text>
</comment>
<reference evidence="2 3" key="1">
    <citation type="submission" date="2021-01" db="EMBL/GenBank/DDBJ databases">
        <title>Whole genome shotgun sequence of Planobispora longispora NBRC 13918.</title>
        <authorList>
            <person name="Komaki H."/>
            <person name="Tamura T."/>
        </authorList>
    </citation>
    <scope>NUCLEOTIDE SEQUENCE [LARGE SCALE GENOMIC DNA]</scope>
    <source>
        <strain evidence="2 3">NBRC 13918</strain>
    </source>
</reference>
<evidence type="ECO:0000259" key="1">
    <source>
        <dbReference type="SMART" id="SM00387"/>
    </source>
</evidence>
<dbReference type="RefSeq" id="WP_203892140.1">
    <property type="nucleotide sequence ID" value="NZ_BOOH01000033.1"/>
</dbReference>
<dbReference type="InterPro" id="IPR003594">
    <property type="entry name" value="HATPase_dom"/>
</dbReference>
<dbReference type="InterPro" id="IPR036890">
    <property type="entry name" value="HATPase_C_sf"/>
</dbReference>
<name>A0A8J3RPJ9_9ACTN</name>
<protein>
    <submittedName>
        <fullName evidence="2">Anti-sigma regulatory factor</fullName>
    </submittedName>
</protein>
<keyword evidence="3" id="KW-1185">Reference proteome</keyword>
<evidence type="ECO:0000313" key="3">
    <source>
        <dbReference type="Proteomes" id="UP000616724"/>
    </source>
</evidence>
<dbReference type="SUPFAM" id="SSF55874">
    <property type="entry name" value="ATPase domain of HSP90 chaperone/DNA topoisomerase II/histidine kinase"/>
    <property type="match status" value="1"/>
</dbReference>
<organism evidence="2 3">
    <name type="scientific">Planobispora longispora</name>
    <dbReference type="NCBI Taxonomy" id="28887"/>
    <lineage>
        <taxon>Bacteria</taxon>
        <taxon>Bacillati</taxon>
        <taxon>Actinomycetota</taxon>
        <taxon>Actinomycetes</taxon>
        <taxon>Streptosporangiales</taxon>
        <taxon>Streptosporangiaceae</taxon>
        <taxon>Planobispora</taxon>
    </lineage>
</organism>